<dbReference type="PANTHER" id="PTHR47092:SF1">
    <property type="entry name" value="CHROMATIN REMODELING REGULATOR CECR2"/>
    <property type="match status" value="1"/>
</dbReference>
<feature type="region of interest" description="Disordered" evidence="1">
    <location>
        <begin position="121"/>
        <end position="155"/>
    </location>
</feature>
<dbReference type="OrthoDB" id="303107at2759"/>
<evidence type="ECO:0000313" key="3">
    <source>
        <dbReference type="Proteomes" id="UP000838756"/>
    </source>
</evidence>
<evidence type="ECO:0000313" key="2">
    <source>
        <dbReference type="EMBL" id="CAH2218368.1"/>
    </source>
</evidence>
<sequence length="176" mass="21893">WDDRQSAYWYFYGTRLYREDTIRRRSRKRRRDSRKRGWFYGDDWLDDEEPERVWQVVCFTEDDWNHLTEKFSRATSKVEKELHRSLSQNFLPEIPRLFQEKERLQRKRLLELAPRRTSSRVLQKIKQKEEESKHSSYDSKDEDSKESPSVARENRARRRNQLRYLVLYIPFIKQDK</sequence>
<accession>A0A8S4QUM2</accession>
<dbReference type="AlphaFoldDB" id="A0A8S4QUM2"/>
<keyword evidence="3" id="KW-1185">Reference proteome</keyword>
<dbReference type="EMBL" id="CAKXAJ010019478">
    <property type="protein sequence ID" value="CAH2218368.1"/>
    <property type="molecule type" value="Genomic_DNA"/>
</dbReference>
<proteinExistence type="predicted"/>
<dbReference type="Proteomes" id="UP000838756">
    <property type="component" value="Unassembled WGS sequence"/>
</dbReference>
<name>A0A8S4QUM2_9NEOP</name>
<reference evidence="2" key="1">
    <citation type="submission" date="2022-03" db="EMBL/GenBank/DDBJ databases">
        <authorList>
            <person name="Lindestad O."/>
        </authorList>
    </citation>
    <scope>NUCLEOTIDE SEQUENCE</scope>
</reference>
<protein>
    <submittedName>
        <fullName evidence="2">Jg25676 protein</fullName>
    </submittedName>
</protein>
<dbReference type="InterPro" id="IPR029614">
    <property type="entry name" value="CECR2"/>
</dbReference>
<dbReference type="PANTHER" id="PTHR47092">
    <property type="entry name" value="CAT EYE SYNDROME CRITICAL REGION PROTEIN 2"/>
    <property type="match status" value="1"/>
</dbReference>
<organism evidence="2 3">
    <name type="scientific">Pararge aegeria aegeria</name>
    <dbReference type="NCBI Taxonomy" id="348720"/>
    <lineage>
        <taxon>Eukaryota</taxon>
        <taxon>Metazoa</taxon>
        <taxon>Ecdysozoa</taxon>
        <taxon>Arthropoda</taxon>
        <taxon>Hexapoda</taxon>
        <taxon>Insecta</taxon>
        <taxon>Pterygota</taxon>
        <taxon>Neoptera</taxon>
        <taxon>Endopterygota</taxon>
        <taxon>Lepidoptera</taxon>
        <taxon>Glossata</taxon>
        <taxon>Ditrysia</taxon>
        <taxon>Papilionoidea</taxon>
        <taxon>Nymphalidae</taxon>
        <taxon>Satyrinae</taxon>
        <taxon>Satyrini</taxon>
        <taxon>Parargina</taxon>
        <taxon>Pararge</taxon>
    </lineage>
</organism>
<dbReference type="GO" id="GO:0090537">
    <property type="term" value="C:CERF complex"/>
    <property type="evidence" value="ECO:0007669"/>
    <property type="project" value="InterPro"/>
</dbReference>
<gene>
    <name evidence="2" type="primary">jg25676</name>
    <name evidence="2" type="ORF">PAEG_LOCUS6203</name>
</gene>
<dbReference type="GO" id="GO:0006338">
    <property type="term" value="P:chromatin remodeling"/>
    <property type="evidence" value="ECO:0007669"/>
    <property type="project" value="InterPro"/>
</dbReference>
<feature type="non-terminal residue" evidence="2">
    <location>
        <position position="176"/>
    </location>
</feature>
<comment type="caution">
    <text evidence="2">The sequence shown here is derived from an EMBL/GenBank/DDBJ whole genome shotgun (WGS) entry which is preliminary data.</text>
</comment>
<evidence type="ECO:0000256" key="1">
    <source>
        <dbReference type="SAM" id="MobiDB-lite"/>
    </source>
</evidence>
<feature type="compositionally biased region" description="Basic and acidic residues" evidence="1">
    <location>
        <begin position="126"/>
        <end position="146"/>
    </location>
</feature>